<name>B9INL6_POPTR</name>
<organism evidence="1 2">
    <name type="scientific">Populus trichocarpa</name>
    <name type="common">Western balsam poplar</name>
    <name type="synonym">Populus balsamifera subsp. trichocarpa</name>
    <dbReference type="NCBI Taxonomy" id="3694"/>
    <lineage>
        <taxon>Eukaryota</taxon>
        <taxon>Viridiplantae</taxon>
        <taxon>Streptophyta</taxon>
        <taxon>Embryophyta</taxon>
        <taxon>Tracheophyta</taxon>
        <taxon>Spermatophyta</taxon>
        <taxon>Magnoliopsida</taxon>
        <taxon>eudicotyledons</taxon>
        <taxon>Gunneridae</taxon>
        <taxon>Pentapetalae</taxon>
        <taxon>rosids</taxon>
        <taxon>fabids</taxon>
        <taxon>Malpighiales</taxon>
        <taxon>Salicaceae</taxon>
        <taxon>Saliceae</taxon>
        <taxon>Populus</taxon>
    </lineage>
</organism>
<proteinExistence type="predicted"/>
<dbReference type="HOGENOM" id="CLU_1920682_0_0_1"/>
<evidence type="ECO:0000313" key="1">
    <source>
        <dbReference type="EMBL" id="PNS91793.1"/>
    </source>
</evidence>
<evidence type="ECO:0000313" key="2">
    <source>
        <dbReference type="Proteomes" id="UP000006729"/>
    </source>
</evidence>
<accession>B9INL6</accession>
<sequence>MNRMRSRKQLFSVIQALVRRDTIGNVDILSRQEKRFGENDVNECPNGSSGSDQLELCLKAPSSLLCVKTEYEEEIDDLGIAVRRADDEDDKDDVKLFLSSISSSCDATAASQRLQCLRNDITRHLEGAVQIL</sequence>
<dbReference type="InParanoid" id="B9INL6"/>
<keyword evidence="2" id="KW-1185">Reference proteome</keyword>
<reference evidence="1 2" key="1">
    <citation type="journal article" date="2006" name="Science">
        <title>The genome of black cottonwood, Populus trichocarpa (Torr. &amp; Gray).</title>
        <authorList>
            <person name="Tuskan G.A."/>
            <person name="Difazio S."/>
            <person name="Jansson S."/>
            <person name="Bohlmann J."/>
            <person name="Grigoriev I."/>
            <person name="Hellsten U."/>
            <person name="Putnam N."/>
            <person name="Ralph S."/>
            <person name="Rombauts S."/>
            <person name="Salamov A."/>
            <person name="Schein J."/>
            <person name="Sterck L."/>
            <person name="Aerts A."/>
            <person name="Bhalerao R.R."/>
            <person name="Bhalerao R.P."/>
            <person name="Blaudez D."/>
            <person name="Boerjan W."/>
            <person name="Brun A."/>
            <person name="Brunner A."/>
            <person name="Busov V."/>
            <person name="Campbell M."/>
            <person name="Carlson J."/>
            <person name="Chalot M."/>
            <person name="Chapman J."/>
            <person name="Chen G.L."/>
            <person name="Cooper D."/>
            <person name="Coutinho P.M."/>
            <person name="Couturier J."/>
            <person name="Covert S."/>
            <person name="Cronk Q."/>
            <person name="Cunningham R."/>
            <person name="Davis J."/>
            <person name="Degroeve S."/>
            <person name="Dejardin A."/>
            <person name="Depamphilis C."/>
            <person name="Detter J."/>
            <person name="Dirks B."/>
            <person name="Dubchak I."/>
            <person name="Duplessis S."/>
            <person name="Ehlting J."/>
            <person name="Ellis B."/>
            <person name="Gendler K."/>
            <person name="Goodstein D."/>
            <person name="Gribskov M."/>
            <person name="Grimwood J."/>
            <person name="Groover A."/>
            <person name="Gunter L."/>
            <person name="Hamberger B."/>
            <person name="Heinze B."/>
            <person name="Helariutta Y."/>
            <person name="Henrissat B."/>
            <person name="Holligan D."/>
            <person name="Holt R."/>
            <person name="Huang W."/>
            <person name="Islam-Faridi N."/>
            <person name="Jones S."/>
            <person name="Jones-Rhoades M."/>
            <person name="Jorgensen R."/>
            <person name="Joshi C."/>
            <person name="Kangasjarvi J."/>
            <person name="Karlsson J."/>
            <person name="Kelleher C."/>
            <person name="Kirkpatrick R."/>
            <person name="Kirst M."/>
            <person name="Kohler A."/>
            <person name="Kalluri U."/>
            <person name="Larimer F."/>
            <person name="Leebens-Mack J."/>
            <person name="Leple J.C."/>
            <person name="Locascio P."/>
            <person name="Lou Y."/>
            <person name="Lucas S."/>
            <person name="Martin F."/>
            <person name="Montanini B."/>
            <person name="Napoli C."/>
            <person name="Nelson D.R."/>
            <person name="Nelson C."/>
            <person name="Nieminen K."/>
            <person name="Nilsson O."/>
            <person name="Pereda V."/>
            <person name="Peter G."/>
            <person name="Philippe R."/>
            <person name="Pilate G."/>
            <person name="Poliakov A."/>
            <person name="Razumovskaya J."/>
            <person name="Richardson P."/>
            <person name="Rinaldi C."/>
            <person name="Ritland K."/>
            <person name="Rouze P."/>
            <person name="Ryaboy D."/>
            <person name="Schmutz J."/>
            <person name="Schrader J."/>
            <person name="Segerman B."/>
            <person name="Shin H."/>
            <person name="Siddiqui A."/>
            <person name="Sterky F."/>
            <person name="Terry A."/>
            <person name="Tsai C.J."/>
            <person name="Uberbacher E."/>
            <person name="Unneberg P."/>
            <person name="Vahala J."/>
            <person name="Wall K."/>
            <person name="Wessler S."/>
            <person name="Yang G."/>
            <person name="Yin T."/>
            <person name="Douglas C."/>
            <person name="Marra M."/>
            <person name="Sandberg G."/>
            <person name="Van de Peer Y."/>
            <person name="Rokhsar D."/>
        </authorList>
    </citation>
    <scope>NUCLEOTIDE SEQUENCE [LARGE SCALE GENOMIC DNA]</scope>
    <source>
        <strain evidence="2">cv. Nisqually</strain>
    </source>
</reference>
<protein>
    <submittedName>
        <fullName evidence="1">Uncharacterized protein</fullName>
    </submittedName>
</protein>
<dbReference type="AlphaFoldDB" id="B9INL6"/>
<gene>
    <name evidence="1" type="ORF">POPTR_019G130400</name>
</gene>
<dbReference type="Proteomes" id="UP000006729">
    <property type="component" value="Chromosome 19"/>
</dbReference>
<dbReference type="EMBL" id="CM009308">
    <property type="protein sequence ID" value="PNS91793.1"/>
    <property type="molecule type" value="Genomic_DNA"/>
</dbReference>